<dbReference type="AlphaFoldDB" id="A0A9Q3CXF0"/>
<dbReference type="OrthoDB" id="3158924at2759"/>
<dbReference type="EMBL" id="AVOT02011175">
    <property type="protein sequence ID" value="MBW0491617.1"/>
    <property type="molecule type" value="Genomic_DNA"/>
</dbReference>
<accession>A0A9Q3CXF0</accession>
<evidence type="ECO:0000313" key="1">
    <source>
        <dbReference type="EMBL" id="MBW0491617.1"/>
    </source>
</evidence>
<dbReference type="Proteomes" id="UP000765509">
    <property type="component" value="Unassembled WGS sequence"/>
</dbReference>
<gene>
    <name evidence="1" type="ORF">O181_031332</name>
</gene>
<keyword evidence="2" id="KW-1185">Reference proteome</keyword>
<evidence type="ECO:0000313" key="2">
    <source>
        <dbReference type="Proteomes" id="UP000765509"/>
    </source>
</evidence>
<protein>
    <recommendedName>
        <fullName evidence="3">Integrase catalytic domain-containing protein</fullName>
    </recommendedName>
</protein>
<name>A0A9Q3CXF0_9BASI</name>
<proteinExistence type="predicted"/>
<reference evidence="1" key="1">
    <citation type="submission" date="2021-03" db="EMBL/GenBank/DDBJ databases">
        <title>Draft genome sequence of rust myrtle Austropuccinia psidii MF-1, a brazilian biotype.</title>
        <authorList>
            <person name="Quecine M.C."/>
            <person name="Pachon D.M.R."/>
            <person name="Bonatelli M.L."/>
            <person name="Correr F.H."/>
            <person name="Franceschini L.M."/>
            <person name="Leite T.F."/>
            <person name="Margarido G.R.A."/>
            <person name="Almeida C.A."/>
            <person name="Ferrarezi J.A."/>
            <person name="Labate C.A."/>
        </authorList>
    </citation>
    <scope>NUCLEOTIDE SEQUENCE</scope>
    <source>
        <strain evidence="1">MF-1</strain>
    </source>
</reference>
<sequence>MEYKDHEICMHDWVTLLPEVQLAYNTSVHSVTGRTPDFSEKGWNTLLKVDYLQKTLLSVHPTAQDFQKMWKTACDNAEKCIVEAKLYNKKRYDKSKKEPYFKEGGQVIIST</sequence>
<comment type="caution">
    <text evidence="1">The sequence shown here is derived from an EMBL/GenBank/DDBJ whole genome shotgun (WGS) entry which is preliminary data.</text>
</comment>
<evidence type="ECO:0008006" key="3">
    <source>
        <dbReference type="Google" id="ProtNLM"/>
    </source>
</evidence>
<dbReference type="InterPro" id="IPR036397">
    <property type="entry name" value="RNaseH_sf"/>
</dbReference>
<dbReference type="GO" id="GO:0003676">
    <property type="term" value="F:nucleic acid binding"/>
    <property type="evidence" value="ECO:0007669"/>
    <property type="project" value="InterPro"/>
</dbReference>
<organism evidence="1 2">
    <name type="scientific">Austropuccinia psidii MF-1</name>
    <dbReference type="NCBI Taxonomy" id="1389203"/>
    <lineage>
        <taxon>Eukaryota</taxon>
        <taxon>Fungi</taxon>
        <taxon>Dikarya</taxon>
        <taxon>Basidiomycota</taxon>
        <taxon>Pucciniomycotina</taxon>
        <taxon>Pucciniomycetes</taxon>
        <taxon>Pucciniales</taxon>
        <taxon>Sphaerophragmiaceae</taxon>
        <taxon>Austropuccinia</taxon>
    </lineage>
</organism>
<dbReference type="Gene3D" id="3.30.420.10">
    <property type="entry name" value="Ribonuclease H-like superfamily/Ribonuclease H"/>
    <property type="match status" value="1"/>
</dbReference>